<dbReference type="EMBL" id="BOQM01000010">
    <property type="protein sequence ID" value="GIM84482.1"/>
    <property type="molecule type" value="Genomic_DNA"/>
</dbReference>
<evidence type="ECO:0000256" key="1">
    <source>
        <dbReference type="SAM" id="MobiDB-lite"/>
    </source>
</evidence>
<evidence type="ECO:0000313" key="3">
    <source>
        <dbReference type="Proteomes" id="UP000677457"/>
    </source>
</evidence>
<accession>A0ABQ4JT32</accession>
<name>A0ABQ4JT32_SALAC</name>
<reference evidence="2 3" key="1">
    <citation type="submission" date="2021-03" db="EMBL/GenBank/DDBJ databases">
        <title>Whole genome shotgun sequence of Salinispora arenicola NBRC 105043.</title>
        <authorList>
            <person name="Komaki H."/>
            <person name="Tamura T."/>
        </authorList>
    </citation>
    <scope>NUCLEOTIDE SEQUENCE [LARGE SCALE GENOMIC DNA]</scope>
    <source>
        <strain evidence="2 3">NBRC 105043</strain>
    </source>
</reference>
<protein>
    <submittedName>
        <fullName evidence="2">Uncharacterized protein</fullName>
    </submittedName>
</protein>
<proteinExistence type="predicted"/>
<gene>
    <name evidence="2" type="ORF">Sar04_17580</name>
</gene>
<feature type="compositionally biased region" description="Low complexity" evidence="1">
    <location>
        <begin position="28"/>
        <end position="37"/>
    </location>
</feature>
<sequence length="108" mass="10785">MASADPPTAWSSATAGGGEGRGGRDGADAGTVTRGHGTAAGVGVGAAACAAGTTTGNSRTLEAAASSRFLTSGILANKGRQTRARAPRPPYREVAWHLPRAQDNGRLR</sequence>
<organism evidence="2 3">
    <name type="scientific">Salinispora arenicola</name>
    <dbReference type="NCBI Taxonomy" id="168697"/>
    <lineage>
        <taxon>Bacteria</taxon>
        <taxon>Bacillati</taxon>
        <taxon>Actinomycetota</taxon>
        <taxon>Actinomycetes</taxon>
        <taxon>Micromonosporales</taxon>
        <taxon>Micromonosporaceae</taxon>
        <taxon>Salinispora</taxon>
    </lineage>
</organism>
<dbReference type="Proteomes" id="UP000677457">
    <property type="component" value="Unassembled WGS sequence"/>
</dbReference>
<feature type="region of interest" description="Disordered" evidence="1">
    <location>
        <begin position="1"/>
        <end position="39"/>
    </location>
</feature>
<keyword evidence="3" id="KW-1185">Reference proteome</keyword>
<comment type="caution">
    <text evidence="2">The sequence shown here is derived from an EMBL/GenBank/DDBJ whole genome shotgun (WGS) entry which is preliminary data.</text>
</comment>
<evidence type="ECO:0000313" key="2">
    <source>
        <dbReference type="EMBL" id="GIM84482.1"/>
    </source>
</evidence>